<keyword evidence="5" id="KW-1003">Cell membrane</keyword>
<organism evidence="11 12">
    <name type="scientific">Pseudoalteromonas xiamenensis</name>
    <dbReference type="NCBI Taxonomy" id="882626"/>
    <lineage>
        <taxon>Bacteria</taxon>
        <taxon>Pseudomonadati</taxon>
        <taxon>Pseudomonadota</taxon>
        <taxon>Gammaproteobacteria</taxon>
        <taxon>Alteromonadales</taxon>
        <taxon>Pseudoalteromonadaceae</taxon>
        <taxon>Pseudoalteromonas</taxon>
    </lineage>
</organism>
<reference evidence="11" key="1">
    <citation type="submission" date="2021-03" db="EMBL/GenBank/DDBJ databases">
        <title>Complete Genome of Pseudoalteromonas xiamenensis STKMTI.2, a new potential marine bacterium producing anti-Vibrio compounds.</title>
        <authorList>
            <person name="Handayani D.P."/>
            <person name="Isnansetyo A."/>
            <person name="Istiqomah I."/>
            <person name="Jumina J."/>
        </authorList>
    </citation>
    <scope>NUCLEOTIDE SEQUENCE</scope>
    <source>
        <strain evidence="11">STKMTI.2</strain>
    </source>
</reference>
<keyword evidence="9" id="KW-0472">Membrane</keyword>
<evidence type="ECO:0000256" key="9">
    <source>
        <dbReference type="ARBA" id="ARBA00023136"/>
    </source>
</evidence>
<evidence type="ECO:0000256" key="2">
    <source>
        <dbReference type="ARBA" id="ARBA00007208"/>
    </source>
</evidence>
<dbReference type="GO" id="GO:0015627">
    <property type="term" value="C:type II protein secretion system complex"/>
    <property type="evidence" value="ECO:0007669"/>
    <property type="project" value="InterPro"/>
</dbReference>
<comment type="similarity">
    <text evidence="2">Belongs to the GSP N family.</text>
</comment>
<dbReference type="EMBL" id="CP072133">
    <property type="protein sequence ID" value="QTH70502.1"/>
    <property type="molecule type" value="Genomic_DNA"/>
</dbReference>
<keyword evidence="12" id="KW-1185">Reference proteome</keyword>
<keyword evidence="6" id="KW-0997">Cell inner membrane</keyword>
<sequence>MKNTLTLTLVFLVSFVLFVFWQLPATIAIQLSAPLLPPTIQFGQLSGSVWEGHVTEIRVQQMALKNVHWDITPAALLTGRLQLNVKVGNARDKDEISGHGDIALNLFNQHVTLDDTVLRFSVEQAMGHVTLPLPVEAKGRVLLNVSHFSMGTPYCESLVGDIRTPNIDVKGLNNWFSIGELEGGLDCKSGNIAITVSPDNKLGLQADALLSQNLQFNVNGKIKPDASLPKEVHDAVKFLGRADSDGYYPIKL</sequence>
<dbReference type="GO" id="GO:0015628">
    <property type="term" value="P:protein secretion by the type II secretion system"/>
    <property type="evidence" value="ECO:0007669"/>
    <property type="project" value="InterPro"/>
</dbReference>
<evidence type="ECO:0000313" key="11">
    <source>
        <dbReference type="EMBL" id="QTH70502.1"/>
    </source>
</evidence>
<protein>
    <recommendedName>
        <fullName evidence="3">Type II secretion system protein N</fullName>
    </recommendedName>
    <alternativeName>
        <fullName evidence="10">General secretion pathway protein N</fullName>
    </alternativeName>
</protein>
<evidence type="ECO:0000256" key="7">
    <source>
        <dbReference type="ARBA" id="ARBA00022692"/>
    </source>
</evidence>
<evidence type="ECO:0000256" key="8">
    <source>
        <dbReference type="ARBA" id="ARBA00022927"/>
    </source>
</evidence>
<dbReference type="GO" id="GO:0005886">
    <property type="term" value="C:plasma membrane"/>
    <property type="evidence" value="ECO:0007669"/>
    <property type="project" value="UniProtKB-SubCell"/>
</dbReference>
<accession>A0A975DEX6</accession>
<evidence type="ECO:0000256" key="1">
    <source>
        <dbReference type="ARBA" id="ARBA00004533"/>
    </source>
</evidence>
<proteinExistence type="inferred from homology"/>
<comment type="subcellular location">
    <subcellularLocation>
        <location evidence="1">Cell inner membrane</location>
    </subcellularLocation>
</comment>
<evidence type="ECO:0000256" key="4">
    <source>
        <dbReference type="ARBA" id="ARBA00022448"/>
    </source>
</evidence>
<name>A0A975DEX6_9GAMM</name>
<evidence type="ECO:0000313" key="12">
    <source>
        <dbReference type="Proteomes" id="UP000664904"/>
    </source>
</evidence>
<dbReference type="Pfam" id="PF01203">
    <property type="entry name" value="T2SSN"/>
    <property type="match status" value="1"/>
</dbReference>
<keyword evidence="7" id="KW-0812">Transmembrane</keyword>
<dbReference type="KEGG" id="pxi:J5O05_11005"/>
<dbReference type="AlphaFoldDB" id="A0A975DEX6"/>
<keyword evidence="8" id="KW-0653">Protein transport</keyword>
<evidence type="ECO:0000256" key="3">
    <source>
        <dbReference type="ARBA" id="ARBA00021563"/>
    </source>
</evidence>
<dbReference type="RefSeq" id="WP_208842092.1">
    <property type="nucleotide sequence ID" value="NZ_CP072133.1"/>
</dbReference>
<evidence type="ECO:0000256" key="5">
    <source>
        <dbReference type="ARBA" id="ARBA00022475"/>
    </source>
</evidence>
<dbReference type="Proteomes" id="UP000664904">
    <property type="component" value="Chromosome"/>
</dbReference>
<evidence type="ECO:0000256" key="10">
    <source>
        <dbReference type="ARBA" id="ARBA00030772"/>
    </source>
</evidence>
<gene>
    <name evidence="11" type="ORF">J5O05_11005</name>
</gene>
<dbReference type="InterPro" id="IPR022792">
    <property type="entry name" value="T2SS_protein-GspN"/>
</dbReference>
<keyword evidence="4" id="KW-0813">Transport</keyword>
<evidence type="ECO:0000256" key="6">
    <source>
        <dbReference type="ARBA" id="ARBA00022519"/>
    </source>
</evidence>